<sequence>MRSYCAKLKAQACENGTAELIKALPGAKVDACDVQCCDDKDNCNTKDLVKLPGPSDKPTIALAAYTGASLAISIMSLLAGIAISAY</sequence>
<keyword evidence="1" id="KW-0472">Membrane</keyword>
<evidence type="ECO:0000256" key="1">
    <source>
        <dbReference type="SAM" id="Phobius"/>
    </source>
</evidence>
<organism evidence="2 3">
    <name type="scientific">Desmophyllum pertusum</name>
    <dbReference type="NCBI Taxonomy" id="174260"/>
    <lineage>
        <taxon>Eukaryota</taxon>
        <taxon>Metazoa</taxon>
        <taxon>Cnidaria</taxon>
        <taxon>Anthozoa</taxon>
        <taxon>Hexacorallia</taxon>
        <taxon>Scleractinia</taxon>
        <taxon>Caryophylliina</taxon>
        <taxon>Caryophylliidae</taxon>
        <taxon>Desmophyllum</taxon>
    </lineage>
</organism>
<feature type="transmembrane region" description="Helical" evidence="1">
    <location>
        <begin position="60"/>
        <end position="83"/>
    </location>
</feature>
<accession>A0A9W9ZX08</accession>
<protein>
    <submittedName>
        <fullName evidence="2">Uncharacterized protein</fullName>
    </submittedName>
</protein>
<evidence type="ECO:0000313" key="3">
    <source>
        <dbReference type="Proteomes" id="UP001163046"/>
    </source>
</evidence>
<proteinExistence type="predicted"/>
<gene>
    <name evidence="2" type="ORF">OS493_031680</name>
</gene>
<dbReference type="EMBL" id="MU825433">
    <property type="protein sequence ID" value="KAJ7389436.1"/>
    <property type="molecule type" value="Genomic_DNA"/>
</dbReference>
<evidence type="ECO:0000313" key="2">
    <source>
        <dbReference type="EMBL" id="KAJ7389436.1"/>
    </source>
</evidence>
<dbReference type="AlphaFoldDB" id="A0A9W9ZX08"/>
<keyword evidence="1" id="KW-0812">Transmembrane</keyword>
<comment type="caution">
    <text evidence="2">The sequence shown here is derived from an EMBL/GenBank/DDBJ whole genome shotgun (WGS) entry which is preliminary data.</text>
</comment>
<keyword evidence="1" id="KW-1133">Transmembrane helix</keyword>
<reference evidence="2" key="1">
    <citation type="submission" date="2023-01" db="EMBL/GenBank/DDBJ databases">
        <title>Genome assembly of the deep-sea coral Lophelia pertusa.</title>
        <authorList>
            <person name="Herrera S."/>
            <person name="Cordes E."/>
        </authorList>
    </citation>
    <scope>NUCLEOTIDE SEQUENCE</scope>
    <source>
        <strain evidence="2">USNM1676648</strain>
        <tissue evidence="2">Polyp</tissue>
    </source>
</reference>
<dbReference type="Proteomes" id="UP001163046">
    <property type="component" value="Unassembled WGS sequence"/>
</dbReference>
<keyword evidence="3" id="KW-1185">Reference proteome</keyword>
<name>A0A9W9ZX08_9CNID</name>
<dbReference type="OrthoDB" id="371494at2759"/>